<name>A0A850STE4_9BACT</name>
<accession>A0A850STE4</accession>
<comment type="pathway">
    <text evidence="2 13">Glycolipid biosynthesis; lipid IV(A) biosynthesis; lipid IV(A) from (3R)-3-hydroxytetradecanoyl-[acyl-carrier-protein] and UDP-N-acetyl-alpha-D-glucosamine: step 6/6.</text>
</comment>
<evidence type="ECO:0000256" key="2">
    <source>
        <dbReference type="ARBA" id="ARBA00004870"/>
    </source>
</evidence>
<keyword evidence="8 13" id="KW-0547">Nucleotide-binding</keyword>
<evidence type="ECO:0000256" key="4">
    <source>
        <dbReference type="ARBA" id="ARBA00016436"/>
    </source>
</evidence>
<dbReference type="HAMAP" id="MF_00409">
    <property type="entry name" value="LpxK"/>
    <property type="match status" value="1"/>
</dbReference>
<dbReference type="GO" id="GO:0005886">
    <property type="term" value="C:plasma membrane"/>
    <property type="evidence" value="ECO:0007669"/>
    <property type="project" value="TreeGrafter"/>
</dbReference>
<proteinExistence type="inferred from homology"/>
<dbReference type="EMBL" id="JACADJ010000011">
    <property type="protein sequence ID" value="NWH04419.1"/>
    <property type="molecule type" value="Genomic_DNA"/>
</dbReference>
<dbReference type="GO" id="GO:0009029">
    <property type="term" value="F:lipid-A 4'-kinase activity"/>
    <property type="evidence" value="ECO:0007669"/>
    <property type="project" value="UniProtKB-UniRule"/>
</dbReference>
<keyword evidence="9 13" id="KW-0418">Kinase</keyword>
<evidence type="ECO:0000256" key="6">
    <source>
        <dbReference type="ARBA" id="ARBA00022556"/>
    </source>
</evidence>
<evidence type="ECO:0000256" key="5">
    <source>
        <dbReference type="ARBA" id="ARBA00022516"/>
    </source>
</evidence>
<keyword evidence="15" id="KW-1185">Reference proteome</keyword>
<keyword evidence="7 13" id="KW-0808">Transferase</keyword>
<keyword evidence="11 13" id="KW-0443">Lipid metabolism</keyword>
<dbReference type="EC" id="2.7.1.130" evidence="3 13"/>
<dbReference type="GO" id="GO:0009245">
    <property type="term" value="P:lipid A biosynthetic process"/>
    <property type="evidence" value="ECO:0007669"/>
    <property type="project" value="UniProtKB-UniRule"/>
</dbReference>
<evidence type="ECO:0000256" key="10">
    <source>
        <dbReference type="ARBA" id="ARBA00022840"/>
    </source>
</evidence>
<comment type="caution">
    <text evidence="14">The sequence shown here is derived from an EMBL/GenBank/DDBJ whole genome shotgun (WGS) entry which is preliminary data.</text>
</comment>
<comment type="function">
    <text evidence="1 13">Transfers the gamma-phosphate of ATP to the 4'-position of a tetraacyldisaccharide 1-phosphate intermediate (termed DS-1-P) to form tetraacyldisaccharide 1,4'-bis-phosphate (lipid IVA).</text>
</comment>
<reference evidence="14 15" key="1">
    <citation type="submission" date="2020-06" db="EMBL/GenBank/DDBJ databases">
        <title>High-quality draft genome of sulfate reducer Desulfobacter latus type strain AcrS2 isolated from marine sediment.</title>
        <authorList>
            <person name="Hoppe M."/>
            <person name="Larsen C.K."/>
            <person name="Marshall I.P.G."/>
            <person name="Schramm A."/>
            <person name="Marietou A.G."/>
        </authorList>
    </citation>
    <scope>NUCLEOTIDE SEQUENCE [LARGE SCALE GENOMIC DNA]</scope>
    <source>
        <strain evidence="14 15">AcRS2</strain>
    </source>
</reference>
<dbReference type="UniPathway" id="UPA00359">
    <property type="reaction ID" value="UER00482"/>
</dbReference>
<keyword evidence="6 13" id="KW-0441">Lipid A biosynthesis</keyword>
<dbReference type="Proteomes" id="UP000553343">
    <property type="component" value="Unassembled WGS sequence"/>
</dbReference>
<keyword evidence="10 13" id="KW-0067">ATP-binding</keyword>
<organism evidence="14 15">
    <name type="scientific">Desulfobacter latus</name>
    <dbReference type="NCBI Taxonomy" id="2292"/>
    <lineage>
        <taxon>Bacteria</taxon>
        <taxon>Pseudomonadati</taxon>
        <taxon>Thermodesulfobacteriota</taxon>
        <taxon>Desulfobacteria</taxon>
        <taxon>Desulfobacterales</taxon>
        <taxon>Desulfobacteraceae</taxon>
        <taxon>Desulfobacter</taxon>
    </lineage>
</organism>
<dbReference type="SUPFAM" id="SSF52540">
    <property type="entry name" value="P-loop containing nucleoside triphosphate hydrolases"/>
    <property type="match status" value="1"/>
</dbReference>
<feature type="binding site" evidence="13">
    <location>
        <begin position="71"/>
        <end position="78"/>
    </location>
    <ligand>
        <name>ATP</name>
        <dbReference type="ChEBI" id="CHEBI:30616"/>
    </ligand>
</feature>
<dbReference type="GO" id="GO:0005524">
    <property type="term" value="F:ATP binding"/>
    <property type="evidence" value="ECO:0007669"/>
    <property type="project" value="UniProtKB-UniRule"/>
</dbReference>
<dbReference type="GO" id="GO:0009244">
    <property type="term" value="P:lipopolysaccharide core region biosynthetic process"/>
    <property type="evidence" value="ECO:0007669"/>
    <property type="project" value="TreeGrafter"/>
</dbReference>
<dbReference type="PANTHER" id="PTHR42724">
    <property type="entry name" value="TETRAACYLDISACCHARIDE 4'-KINASE"/>
    <property type="match status" value="1"/>
</dbReference>
<dbReference type="NCBIfam" id="TIGR00682">
    <property type="entry name" value="lpxK"/>
    <property type="match status" value="1"/>
</dbReference>
<dbReference type="InterPro" id="IPR003758">
    <property type="entry name" value="LpxK"/>
</dbReference>
<evidence type="ECO:0000256" key="1">
    <source>
        <dbReference type="ARBA" id="ARBA00002274"/>
    </source>
</evidence>
<evidence type="ECO:0000313" key="15">
    <source>
        <dbReference type="Proteomes" id="UP000553343"/>
    </source>
</evidence>
<dbReference type="PANTHER" id="PTHR42724:SF1">
    <property type="entry name" value="TETRAACYLDISACCHARIDE 4'-KINASE, MITOCHONDRIAL-RELATED"/>
    <property type="match status" value="1"/>
</dbReference>
<evidence type="ECO:0000256" key="9">
    <source>
        <dbReference type="ARBA" id="ARBA00022777"/>
    </source>
</evidence>
<gene>
    <name evidence="13 14" type="primary">lpxK</name>
    <name evidence="14" type="ORF">HXW94_05345</name>
</gene>
<evidence type="ECO:0000256" key="13">
    <source>
        <dbReference type="HAMAP-Rule" id="MF_00409"/>
    </source>
</evidence>
<sequence length="397" mass="44091">MIKSWLGRIEKRVLQTIETPGPFAPFSFDQVLAGCASLYKAGVKLRYAMYGAGFLKSRCLDCPVISIGNLAVGGSGKTPMAVWLAKMLVEKGLRPVVISRGYRGTLEDEAAVVSDGRDVFLDAKICGDEPYMMAMEKAFPVVVGKDRYKAGLMAMEAFAPDVIILDDGFQHLRLHRNLNLVLLDYKQPLGNGRMLPAGPLRETLCMAKDRIDAVVFTRCSPDAFELDAPQASEHQSVANDTSKKLTPVPLFYCMHEPFVAQLFPAESDHNTKDFQSWTLQGKTAVLFSGLARNASFAQSVQDLGVNIAEHLEFCDHYRYNGPDFKRILARAKALKVDFILTTQKDWVKVNPAYFRDVAVAVIGIRLHFSDPGDLEQFILKNTNGQSRTSELSMIIQE</sequence>
<dbReference type="RefSeq" id="WP_178365871.1">
    <property type="nucleotide sequence ID" value="NZ_JACADJ010000011.1"/>
</dbReference>
<evidence type="ECO:0000256" key="3">
    <source>
        <dbReference type="ARBA" id="ARBA00012071"/>
    </source>
</evidence>
<evidence type="ECO:0000256" key="12">
    <source>
        <dbReference type="ARBA" id="ARBA00029757"/>
    </source>
</evidence>
<evidence type="ECO:0000256" key="8">
    <source>
        <dbReference type="ARBA" id="ARBA00022741"/>
    </source>
</evidence>
<dbReference type="Pfam" id="PF02606">
    <property type="entry name" value="LpxK"/>
    <property type="match status" value="1"/>
</dbReference>
<dbReference type="AlphaFoldDB" id="A0A850STE4"/>
<evidence type="ECO:0000256" key="7">
    <source>
        <dbReference type="ARBA" id="ARBA00022679"/>
    </source>
</evidence>
<comment type="similarity">
    <text evidence="13">Belongs to the LpxK family.</text>
</comment>
<comment type="catalytic activity">
    <reaction evidence="13">
        <text>a lipid A disaccharide + ATP = a lipid IVA + ADP + H(+)</text>
        <dbReference type="Rhea" id="RHEA:67840"/>
        <dbReference type="ChEBI" id="CHEBI:15378"/>
        <dbReference type="ChEBI" id="CHEBI:30616"/>
        <dbReference type="ChEBI" id="CHEBI:176343"/>
        <dbReference type="ChEBI" id="CHEBI:176425"/>
        <dbReference type="ChEBI" id="CHEBI:456216"/>
        <dbReference type="EC" id="2.7.1.130"/>
    </reaction>
</comment>
<protein>
    <recommendedName>
        <fullName evidence="4 13">Tetraacyldisaccharide 4'-kinase</fullName>
        <ecNumber evidence="3 13">2.7.1.130</ecNumber>
    </recommendedName>
    <alternativeName>
        <fullName evidence="12 13">Lipid A 4'-kinase</fullName>
    </alternativeName>
</protein>
<keyword evidence="5 13" id="KW-0444">Lipid biosynthesis</keyword>
<evidence type="ECO:0000313" key="14">
    <source>
        <dbReference type="EMBL" id="NWH04419.1"/>
    </source>
</evidence>
<dbReference type="InterPro" id="IPR027417">
    <property type="entry name" value="P-loop_NTPase"/>
</dbReference>
<evidence type="ECO:0000256" key="11">
    <source>
        <dbReference type="ARBA" id="ARBA00023098"/>
    </source>
</evidence>